<evidence type="ECO:0000313" key="3">
    <source>
        <dbReference type="Proteomes" id="UP001158576"/>
    </source>
</evidence>
<evidence type="ECO:0000313" key="2">
    <source>
        <dbReference type="EMBL" id="CAG5104954.1"/>
    </source>
</evidence>
<gene>
    <name evidence="2" type="ORF">OKIOD_LOCUS10468</name>
</gene>
<evidence type="ECO:0000256" key="1">
    <source>
        <dbReference type="SAM" id="MobiDB-lite"/>
    </source>
</evidence>
<keyword evidence="3" id="KW-1185">Reference proteome</keyword>
<organism evidence="2 3">
    <name type="scientific">Oikopleura dioica</name>
    <name type="common">Tunicate</name>
    <dbReference type="NCBI Taxonomy" id="34765"/>
    <lineage>
        <taxon>Eukaryota</taxon>
        <taxon>Metazoa</taxon>
        <taxon>Chordata</taxon>
        <taxon>Tunicata</taxon>
        <taxon>Appendicularia</taxon>
        <taxon>Copelata</taxon>
        <taxon>Oikopleuridae</taxon>
        <taxon>Oikopleura</taxon>
    </lineage>
</organism>
<accession>A0ABN7SP83</accession>
<feature type="region of interest" description="Disordered" evidence="1">
    <location>
        <begin position="175"/>
        <end position="206"/>
    </location>
</feature>
<reference evidence="2 3" key="1">
    <citation type="submission" date="2021-04" db="EMBL/GenBank/DDBJ databases">
        <authorList>
            <person name="Bliznina A."/>
        </authorList>
    </citation>
    <scope>NUCLEOTIDE SEQUENCE [LARGE SCALE GENOMIC DNA]</scope>
</reference>
<feature type="compositionally biased region" description="Polar residues" evidence="1">
    <location>
        <begin position="196"/>
        <end position="206"/>
    </location>
</feature>
<name>A0ABN7SP83_OIKDI</name>
<dbReference type="EMBL" id="OU015566">
    <property type="protein sequence ID" value="CAG5104954.1"/>
    <property type="molecule type" value="Genomic_DNA"/>
</dbReference>
<dbReference type="Proteomes" id="UP001158576">
    <property type="component" value="Chromosome 1"/>
</dbReference>
<sequence length="225" mass="25877">MSESEDEDENYFGATWEHMGLSKSKMIQERSLPPITQKGLILSRSPKIEEIYEKLQLAEEKLKEGKSSSPNAERIRHFHHGILALRGLDFGEGLNEEDVAVTRNWKLSQLTEEILRRVKLVNENLRLELVKTLVLSKVTPWRRIRELCTQVLERNPHSELAQRFLDLANSRILPELPPISSSPPTKTRREKPQGKEASSSLPHSTNLATTRNSLRHYWSFIHLGS</sequence>
<protein>
    <submittedName>
        <fullName evidence="2">Oidioi.mRNA.OKI2018_I69.chr1.g1703.t1.cds</fullName>
    </submittedName>
</protein>
<proteinExistence type="predicted"/>